<dbReference type="PANTHER" id="PTHR35400">
    <property type="entry name" value="SLR1083 PROTEIN"/>
    <property type="match status" value="1"/>
</dbReference>
<evidence type="ECO:0000259" key="1">
    <source>
        <dbReference type="Pfam" id="PF05685"/>
    </source>
</evidence>
<dbReference type="CDD" id="cd06260">
    <property type="entry name" value="DUF820-like"/>
    <property type="match status" value="1"/>
</dbReference>
<reference evidence="2" key="1">
    <citation type="journal article" date="2023" name="Int. J. Syst. Evol. Microbiol.">
        <title>Streptomyces meridianus sp. nov. isolated from brackish water of the Tagus estuary in Alcochete, Portugal.</title>
        <authorList>
            <person name="Santos J.D.N."/>
            <person name="Klimek D."/>
            <person name="Calusinska M."/>
            <person name="Lobo Da Cunha A."/>
            <person name="Catita J."/>
            <person name="Goncalves H."/>
            <person name="Gonzalez I."/>
            <person name="Reyes F."/>
            <person name="Lage O.M."/>
        </authorList>
    </citation>
    <scope>NUCLEOTIDE SEQUENCE</scope>
    <source>
        <strain evidence="2">MTZ3.1</strain>
    </source>
</reference>
<dbReference type="SUPFAM" id="SSF52980">
    <property type="entry name" value="Restriction endonuclease-like"/>
    <property type="match status" value="1"/>
</dbReference>
<dbReference type="RefSeq" id="WP_251411728.1">
    <property type="nucleotide sequence ID" value="NZ_JAMQGM010000017.1"/>
</dbReference>
<keyword evidence="2" id="KW-0255">Endonuclease</keyword>
<dbReference type="PANTHER" id="PTHR35400:SF3">
    <property type="entry name" value="SLL1072 PROTEIN"/>
    <property type="match status" value="1"/>
</dbReference>
<dbReference type="InterPro" id="IPR008538">
    <property type="entry name" value="Uma2"/>
</dbReference>
<dbReference type="EMBL" id="JAMQGM010000017">
    <property type="protein sequence ID" value="MCM2577237.1"/>
    <property type="molecule type" value="Genomic_DNA"/>
</dbReference>
<accession>A0ABT0X3X5</accession>
<dbReference type="Pfam" id="PF05685">
    <property type="entry name" value="Uma2"/>
    <property type="match status" value="1"/>
</dbReference>
<dbReference type="InterPro" id="IPR012296">
    <property type="entry name" value="Nuclease_put_TT1808"/>
</dbReference>
<dbReference type="InterPro" id="IPR011335">
    <property type="entry name" value="Restrct_endonuc-II-like"/>
</dbReference>
<dbReference type="Proteomes" id="UP001167160">
    <property type="component" value="Unassembled WGS sequence"/>
</dbReference>
<evidence type="ECO:0000313" key="2">
    <source>
        <dbReference type="EMBL" id="MCM2577237.1"/>
    </source>
</evidence>
<dbReference type="GO" id="GO:0004519">
    <property type="term" value="F:endonuclease activity"/>
    <property type="evidence" value="ECO:0007669"/>
    <property type="project" value="UniProtKB-KW"/>
</dbReference>
<proteinExistence type="predicted"/>
<keyword evidence="3" id="KW-1185">Reference proteome</keyword>
<sequence>MGAVMSVEPEYEWPRPPVGGYTADDLDRLPNLPPHTELIDGSLVFVSPQALFHMRAMRVLENHLLQAAPPELEVVREMTVTLGPRNRPEPDLMMVRAEAFAGLRQTSFRPDDVLLVIEVVSPDSEDRDRDAKPRKYAAAGIPHFWRVENDSDRPVVYQFELEPATGTYAVTGIHHDKFRTTVPFPVEIDLTAICLSS</sequence>
<keyword evidence="2" id="KW-0378">Hydrolase</keyword>
<feature type="domain" description="Putative restriction endonuclease" evidence="1">
    <location>
        <begin position="24"/>
        <end position="175"/>
    </location>
</feature>
<evidence type="ECO:0000313" key="3">
    <source>
        <dbReference type="Proteomes" id="UP001167160"/>
    </source>
</evidence>
<dbReference type="Gene3D" id="3.90.1570.10">
    <property type="entry name" value="tt1808, chain A"/>
    <property type="match status" value="1"/>
</dbReference>
<name>A0ABT0X3X5_9ACTN</name>
<gene>
    <name evidence="2" type="ORF">M1E25_07715</name>
</gene>
<organism evidence="2 3">
    <name type="scientific">Streptomyces meridianus</name>
    <dbReference type="NCBI Taxonomy" id="2938945"/>
    <lineage>
        <taxon>Bacteria</taxon>
        <taxon>Bacillati</taxon>
        <taxon>Actinomycetota</taxon>
        <taxon>Actinomycetes</taxon>
        <taxon>Kitasatosporales</taxon>
        <taxon>Streptomycetaceae</taxon>
        <taxon>Streptomyces</taxon>
    </lineage>
</organism>
<protein>
    <submittedName>
        <fullName evidence="2">Uma2 family endonuclease</fullName>
    </submittedName>
</protein>
<keyword evidence="2" id="KW-0540">Nuclease</keyword>
<comment type="caution">
    <text evidence="2">The sequence shown here is derived from an EMBL/GenBank/DDBJ whole genome shotgun (WGS) entry which is preliminary data.</text>
</comment>